<accession>A0A368YBK0</accession>
<dbReference type="Proteomes" id="UP000253324">
    <property type="component" value="Unassembled WGS sequence"/>
</dbReference>
<sequence>MHLNWIDDSFTHLNAIGVAKTDLITYIVGLSIQRGTR</sequence>
<protein>
    <submittedName>
        <fullName evidence="1">Uncharacterized protein</fullName>
    </submittedName>
</protein>
<name>A0A368YBK0_9HYPH</name>
<reference evidence="1 2" key="1">
    <citation type="submission" date="2018-07" db="EMBL/GenBank/DDBJ databases">
        <title>Genomic Encyclopedia of Type Strains, Phase III (KMG-III): the genomes of soil and plant-associated and newly described type strains.</title>
        <authorList>
            <person name="Whitman W."/>
        </authorList>
    </citation>
    <scope>NUCLEOTIDE SEQUENCE [LARGE SCALE GENOMIC DNA]</scope>
    <source>
        <strain evidence="1 2">31-25a</strain>
    </source>
</reference>
<comment type="caution">
    <text evidence="1">The sequence shown here is derived from an EMBL/GenBank/DDBJ whole genome shotgun (WGS) entry which is preliminary data.</text>
</comment>
<dbReference type="AlphaFoldDB" id="A0A368YBK0"/>
<proteinExistence type="predicted"/>
<dbReference type="EMBL" id="QPJM01000041">
    <property type="protein sequence ID" value="RCW77640.1"/>
    <property type="molecule type" value="Genomic_DNA"/>
</dbReference>
<keyword evidence="2" id="KW-1185">Reference proteome</keyword>
<evidence type="ECO:0000313" key="2">
    <source>
        <dbReference type="Proteomes" id="UP000253324"/>
    </source>
</evidence>
<evidence type="ECO:0000313" key="1">
    <source>
        <dbReference type="EMBL" id="RCW77640.1"/>
    </source>
</evidence>
<organism evidence="1 2">
    <name type="scientific">Phyllobacterium bourgognense</name>
    <dbReference type="NCBI Taxonomy" id="314236"/>
    <lineage>
        <taxon>Bacteria</taxon>
        <taxon>Pseudomonadati</taxon>
        <taxon>Pseudomonadota</taxon>
        <taxon>Alphaproteobacteria</taxon>
        <taxon>Hyphomicrobiales</taxon>
        <taxon>Phyllobacteriaceae</taxon>
        <taxon>Phyllobacterium</taxon>
    </lineage>
</organism>
<gene>
    <name evidence="1" type="ORF">C7476_1416</name>
</gene>